<keyword evidence="2 3" id="KW-0786">Thiamine pyrophosphate</keyword>
<dbReference type="Pfam" id="PF02775">
    <property type="entry name" value="TPP_enzyme_C"/>
    <property type="match status" value="1"/>
</dbReference>
<dbReference type="InterPro" id="IPR012000">
    <property type="entry name" value="Thiamin_PyroP_enz_cen_dom"/>
</dbReference>
<accession>A0ABU3I8N2</accession>
<gene>
    <name evidence="7" type="primary">iolD</name>
    <name evidence="7" type="ORF">QS713_01475</name>
</gene>
<dbReference type="CDD" id="cd07035">
    <property type="entry name" value="TPP_PYR_POX_like"/>
    <property type="match status" value="1"/>
</dbReference>
<dbReference type="Proteomes" id="UP001247542">
    <property type="component" value="Unassembled WGS sequence"/>
</dbReference>
<dbReference type="InterPro" id="IPR012001">
    <property type="entry name" value="Thiamin_PyroP_enz_TPP-bd_dom"/>
</dbReference>
<dbReference type="Pfam" id="PF00205">
    <property type="entry name" value="TPP_enzyme_M"/>
    <property type="match status" value="1"/>
</dbReference>
<feature type="domain" description="Thiamine pyrophosphate enzyme central" evidence="4">
    <location>
        <begin position="230"/>
        <end position="364"/>
    </location>
</feature>
<protein>
    <submittedName>
        <fullName evidence="7">3D-(3,5/4)-trihydroxycyclohexane-1,2-dione acylhydrolase (Decyclizing)</fullName>
        <ecNumber evidence="7">3.7.1.22</ecNumber>
    </submittedName>
</protein>
<evidence type="ECO:0000256" key="2">
    <source>
        <dbReference type="ARBA" id="ARBA00023052"/>
    </source>
</evidence>
<dbReference type="InterPro" id="IPR011766">
    <property type="entry name" value="TPP_enzyme_TPP-bd"/>
</dbReference>
<dbReference type="EC" id="3.7.1.22" evidence="7"/>
<dbReference type="EMBL" id="JASXSX010000001">
    <property type="protein sequence ID" value="MDT3766737.1"/>
    <property type="molecule type" value="Genomic_DNA"/>
</dbReference>
<dbReference type="InterPro" id="IPR030817">
    <property type="entry name" value="Myo_inos_IolD"/>
</dbReference>
<comment type="similarity">
    <text evidence="1 3">Belongs to the TPP enzyme family.</text>
</comment>
<dbReference type="RefSeq" id="WP_313271866.1">
    <property type="nucleotide sequence ID" value="NZ_JASXSX010000001.1"/>
</dbReference>
<evidence type="ECO:0000256" key="3">
    <source>
        <dbReference type="RuleBase" id="RU362132"/>
    </source>
</evidence>
<dbReference type="SUPFAM" id="SSF52518">
    <property type="entry name" value="Thiamin diphosphate-binding fold (THDP-binding)"/>
    <property type="match status" value="2"/>
</dbReference>
<evidence type="ECO:0000313" key="7">
    <source>
        <dbReference type="EMBL" id="MDT3766737.1"/>
    </source>
</evidence>
<dbReference type="Gene3D" id="3.40.50.1220">
    <property type="entry name" value="TPP-binding domain"/>
    <property type="match status" value="1"/>
</dbReference>
<evidence type="ECO:0000256" key="1">
    <source>
        <dbReference type="ARBA" id="ARBA00007812"/>
    </source>
</evidence>
<dbReference type="NCBIfam" id="TIGR04377">
    <property type="entry name" value="myo_inos_iolD"/>
    <property type="match status" value="1"/>
</dbReference>
<proteinExistence type="inferred from homology"/>
<dbReference type="Gene3D" id="3.40.50.970">
    <property type="match status" value="2"/>
</dbReference>
<dbReference type="InterPro" id="IPR029035">
    <property type="entry name" value="DHS-like_NAD/FAD-binding_dom"/>
</dbReference>
<comment type="caution">
    <text evidence="7">The sequence shown here is derived from an EMBL/GenBank/DDBJ whole genome shotgun (WGS) entry which is preliminary data.</text>
</comment>
<dbReference type="CDD" id="cd02003">
    <property type="entry name" value="TPP_IolD"/>
    <property type="match status" value="1"/>
</dbReference>
<evidence type="ECO:0000259" key="5">
    <source>
        <dbReference type="Pfam" id="PF02775"/>
    </source>
</evidence>
<dbReference type="Pfam" id="PF02776">
    <property type="entry name" value="TPP_enzyme_N"/>
    <property type="match status" value="1"/>
</dbReference>
<feature type="domain" description="Thiamine pyrophosphate enzyme N-terminal TPP-binding" evidence="6">
    <location>
        <begin position="67"/>
        <end position="141"/>
    </location>
</feature>
<dbReference type="SUPFAM" id="SSF52467">
    <property type="entry name" value="DHS-like NAD/FAD-binding domain"/>
    <property type="match status" value="1"/>
</dbReference>
<organism evidence="7 8">
    <name type="scientific">Gleimia hominis</name>
    <dbReference type="NCBI Taxonomy" id="595468"/>
    <lineage>
        <taxon>Bacteria</taxon>
        <taxon>Bacillati</taxon>
        <taxon>Actinomycetota</taxon>
        <taxon>Actinomycetes</taxon>
        <taxon>Actinomycetales</taxon>
        <taxon>Actinomycetaceae</taxon>
        <taxon>Gleimia</taxon>
    </lineage>
</organism>
<evidence type="ECO:0000259" key="4">
    <source>
        <dbReference type="Pfam" id="PF00205"/>
    </source>
</evidence>
<feature type="domain" description="Thiamine pyrophosphate enzyme TPP-binding" evidence="5">
    <location>
        <begin position="427"/>
        <end position="586"/>
    </location>
</feature>
<evidence type="ECO:0000313" key="8">
    <source>
        <dbReference type="Proteomes" id="UP001247542"/>
    </source>
</evidence>
<dbReference type="PANTHER" id="PTHR18968:SF9">
    <property type="entry name" value="3D-(3,5_4)-TRIHYDROXYCYCLOHEXANE-1,2-DIONE HYDROLASE"/>
    <property type="match status" value="1"/>
</dbReference>
<keyword evidence="7" id="KW-0378">Hydrolase</keyword>
<dbReference type="GO" id="GO:0102481">
    <property type="term" value="F:3D-(3,5/4)-trihydroxycyclohexane-1,2-dione hydrolase activity"/>
    <property type="evidence" value="ECO:0007669"/>
    <property type="project" value="UniProtKB-EC"/>
</dbReference>
<dbReference type="PANTHER" id="PTHR18968">
    <property type="entry name" value="THIAMINE PYROPHOSPHATE ENZYMES"/>
    <property type="match status" value="1"/>
</dbReference>
<dbReference type="InterPro" id="IPR045229">
    <property type="entry name" value="TPP_enz"/>
</dbReference>
<evidence type="ECO:0000259" key="6">
    <source>
        <dbReference type="Pfam" id="PF02776"/>
    </source>
</evidence>
<dbReference type="InterPro" id="IPR029061">
    <property type="entry name" value="THDP-binding"/>
</dbReference>
<keyword evidence="8" id="KW-1185">Reference proteome</keyword>
<name>A0ABU3I8N2_9ACTO</name>
<reference evidence="7 8" key="1">
    <citation type="submission" date="2023-06" db="EMBL/GenBank/DDBJ databases">
        <title>Draft genome sequence of Gleimia hominis type strain CCUG 57540T.</title>
        <authorList>
            <person name="Salva-Serra F."/>
            <person name="Cardew S."/>
            <person name="Jensie Markopoulos S."/>
            <person name="Ohlen M."/>
            <person name="Inganas E."/>
            <person name="Svensson-Stadler L."/>
            <person name="Moore E.R.B."/>
        </authorList>
    </citation>
    <scope>NUCLEOTIDE SEQUENCE [LARGE SCALE GENOMIC DNA]</scope>
    <source>
        <strain evidence="7 8">CCUG 57540</strain>
    </source>
</reference>
<sequence length="633" mass="69533">MNPDVQTVRLTVGQAVVRFLVNQHVERDGEQDRLIAGAFGIFGHGNVAGLGQALLQNELDPDADGGAMPYYMPRNEQGQVHAAAAFAKAKNRRQAMMCTASIGPGSLNMVTGAALATTNRVPVLLFPSDQFATRVPDPVLQQVENEMTLDTSVNDAFRPVSRFFDRINRPEQLIPSLMHAMATLVDPADTGAVTIALPQDVQAEAFDWPVEFFKKRVWYIPRTPADPAAIERAVNLIKKAKRPMVIAGGGVKYSEASEELREFARITGIPVGDTQAGKGAINFDHPAAIGGVGSTGGDSGNHIADKADLVIGIGTRYSDFTTASRTAFKNPDVQFVNVNVKPFDAVKNAAQMVVGDAREVLRALTDQLRDYRVSEAYEQEVTAEREAWLAKTRELYHLDHQPLPSQLEVFGALNEMMGEDDIVINAAGSMPGDLQALWQAKTPLQYHVEYAFSCMGYEIPAGMGVKMAHPDSEVVAIVGDGTYQMLPMELATVVQENLKVIYVLLQNHGFASIGALSESHGSQRFGTRYRAGAGAPHNEDGDLLPVDIAKNAESWGLKVYQVHTMEEFRQAYREAQAYDRACMIHIETDLYGPNPPSSSWWDVPVSQVSRIESTQQAYEQYKQNKARQRHYLK</sequence>